<feature type="transmembrane region" description="Helical" evidence="1">
    <location>
        <begin position="137"/>
        <end position="155"/>
    </location>
</feature>
<dbReference type="KEGG" id="mgk:FSB76_28835"/>
<keyword evidence="1" id="KW-0812">Transmembrane</keyword>
<dbReference type="RefSeq" id="WP_147059679.1">
    <property type="nucleotide sequence ID" value="NZ_CP042437.1"/>
</dbReference>
<evidence type="ECO:0000256" key="1">
    <source>
        <dbReference type="SAM" id="Phobius"/>
    </source>
</evidence>
<feature type="transmembrane region" description="Helical" evidence="1">
    <location>
        <begin position="167"/>
        <end position="188"/>
    </location>
</feature>
<feature type="transmembrane region" description="Helical" evidence="1">
    <location>
        <begin position="12"/>
        <end position="32"/>
    </location>
</feature>
<dbReference type="AlphaFoldDB" id="A0A5B8WCV3"/>
<proteinExistence type="predicted"/>
<evidence type="ECO:0000313" key="2">
    <source>
        <dbReference type="EMBL" id="QEC79768.1"/>
    </source>
</evidence>
<reference evidence="2 3" key="1">
    <citation type="journal article" date="2013" name="J. Microbiol.">
        <title>Mucilaginibacter ginsenosidivorax sp. nov., with ginsenoside converting activity isolated from sediment.</title>
        <authorList>
            <person name="Kim J.K."/>
            <person name="Choi T.E."/>
            <person name="Liu Q.M."/>
            <person name="Park H.Y."/>
            <person name="Yi T.H."/>
            <person name="Yoon M.H."/>
            <person name="Kim S.C."/>
            <person name="Im W.T."/>
        </authorList>
    </citation>
    <scope>NUCLEOTIDE SEQUENCE [LARGE SCALE GENOMIC DNA]</scope>
    <source>
        <strain evidence="2 3">KHI28</strain>
    </source>
</reference>
<dbReference type="OrthoDB" id="9823737at2"/>
<dbReference type="Proteomes" id="UP000321362">
    <property type="component" value="Chromosome"/>
</dbReference>
<protein>
    <submittedName>
        <fullName evidence="2">Uncharacterized protein</fullName>
    </submittedName>
</protein>
<name>A0A5B8WCV3_9SPHI</name>
<keyword evidence="1" id="KW-1133">Transmembrane helix</keyword>
<organism evidence="2 3">
    <name type="scientific">Mucilaginibacter ginsenosidivorax</name>
    <dbReference type="NCBI Taxonomy" id="862126"/>
    <lineage>
        <taxon>Bacteria</taxon>
        <taxon>Pseudomonadati</taxon>
        <taxon>Bacteroidota</taxon>
        <taxon>Sphingobacteriia</taxon>
        <taxon>Sphingobacteriales</taxon>
        <taxon>Sphingobacteriaceae</taxon>
        <taxon>Mucilaginibacter</taxon>
    </lineage>
</organism>
<feature type="transmembrane region" description="Helical" evidence="1">
    <location>
        <begin position="44"/>
        <end position="65"/>
    </location>
</feature>
<feature type="transmembrane region" description="Helical" evidence="1">
    <location>
        <begin position="72"/>
        <end position="91"/>
    </location>
</feature>
<accession>A0A5B8WCV3</accession>
<sequence length="216" mass="24356">MMKPTIGKSIFYIAIALAYLAWLPFINMVNIMKWSINFYLDGTLSILFSVVHCLVFFYLVCILRLQEEKRSIVISFAVFVCFSAVTIPFSFTGFGNQGITIAIGILALIMLLNMIIQSFRVTDETAGTGFKLLGITLALKIIAQMGLPFIWGYLADALSFKFAYLGYIPPVLEAAVLLSIIFIFYQLLNEQKEQHYKLIHASLSETYTSEQLNAEK</sequence>
<dbReference type="EMBL" id="CP042437">
    <property type="protein sequence ID" value="QEC79768.1"/>
    <property type="molecule type" value="Genomic_DNA"/>
</dbReference>
<evidence type="ECO:0000313" key="3">
    <source>
        <dbReference type="Proteomes" id="UP000321362"/>
    </source>
</evidence>
<keyword evidence="1" id="KW-0472">Membrane</keyword>
<keyword evidence="3" id="KW-1185">Reference proteome</keyword>
<feature type="transmembrane region" description="Helical" evidence="1">
    <location>
        <begin position="97"/>
        <end position="116"/>
    </location>
</feature>
<gene>
    <name evidence="2" type="ORF">FSB76_28835</name>
</gene>